<sequence length="39" mass="4761">MMLKIINLHLAYSYSEKYVLQKYKSSFFFFKNLFSFVAL</sequence>
<dbReference type="KEGG" id="blq:L21SP5_01181"/>
<evidence type="ECO:0000313" key="1">
    <source>
        <dbReference type="EMBL" id="ALO14836.1"/>
    </source>
</evidence>
<dbReference type="Proteomes" id="UP000064893">
    <property type="component" value="Chromosome"/>
</dbReference>
<proteinExistence type="predicted"/>
<name>A0A0S2HXY3_9BACT</name>
<evidence type="ECO:0000313" key="2">
    <source>
        <dbReference type="Proteomes" id="UP000064893"/>
    </source>
</evidence>
<dbReference type="EMBL" id="CP013118">
    <property type="protein sequence ID" value="ALO14836.1"/>
    <property type="molecule type" value="Genomic_DNA"/>
</dbReference>
<dbReference type="AlphaFoldDB" id="A0A0S2HXY3"/>
<reference evidence="1 2" key="1">
    <citation type="submission" date="2015-11" db="EMBL/GenBank/DDBJ databases">
        <title>Description and complete genome sequence of a novel strain predominating in hypersaline microbial mats and representing a new family of the Bacteriodetes phylum.</title>
        <authorList>
            <person name="Spring S."/>
            <person name="Bunk B."/>
            <person name="Sproer C."/>
            <person name="Klenk H.-P."/>
        </authorList>
    </citation>
    <scope>NUCLEOTIDE SEQUENCE [LARGE SCALE GENOMIC DNA]</scope>
    <source>
        <strain evidence="1 2">L21-Spi-D4</strain>
    </source>
</reference>
<organism evidence="1 2">
    <name type="scientific">Salinivirga cyanobacteriivorans</name>
    <dbReference type="NCBI Taxonomy" id="1307839"/>
    <lineage>
        <taxon>Bacteria</taxon>
        <taxon>Pseudomonadati</taxon>
        <taxon>Bacteroidota</taxon>
        <taxon>Bacteroidia</taxon>
        <taxon>Bacteroidales</taxon>
        <taxon>Salinivirgaceae</taxon>
        <taxon>Salinivirga</taxon>
    </lineage>
</organism>
<gene>
    <name evidence="1" type="ORF">L21SP5_01181</name>
</gene>
<protein>
    <submittedName>
        <fullName evidence="1">Uncharacterized protein</fullName>
    </submittedName>
</protein>
<accession>A0A0S2HXY3</accession>
<keyword evidence="2" id="KW-1185">Reference proteome</keyword>